<dbReference type="SMART" id="SM00239">
    <property type="entry name" value="C2"/>
    <property type="match status" value="1"/>
</dbReference>
<dbReference type="InterPro" id="IPR029071">
    <property type="entry name" value="Ubiquitin-like_domsf"/>
</dbReference>
<dbReference type="GO" id="GO:0016477">
    <property type="term" value="P:cell migration"/>
    <property type="evidence" value="ECO:0007669"/>
    <property type="project" value="TreeGrafter"/>
</dbReference>
<dbReference type="FunFam" id="3.30.1520.10:FF:000006">
    <property type="entry name" value="Phosphatidylinositol 4-phosphate 3-kinase C2 domain-containing subunit alpha"/>
    <property type="match status" value="1"/>
</dbReference>
<dbReference type="GO" id="GO:0035091">
    <property type="term" value="F:phosphatidylinositol binding"/>
    <property type="evidence" value="ECO:0007669"/>
    <property type="project" value="InterPro"/>
</dbReference>
<dbReference type="Gene3D" id="3.30.1520.10">
    <property type="entry name" value="Phox-like domain"/>
    <property type="match status" value="1"/>
</dbReference>
<organism evidence="19">
    <name type="scientific">Harpegnathos saltator</name>
    <name type="common">Jerdon's jumping ant</name>
    <dbReference type="NCBI Taxonomy" id="610380"/>
    <lineage>
        <taxon>Eukaryota</taxon>
        <taxon>Metazoa</taxon>
        <taxon>Ecdysozoa</taxon>
        <taxon>Arthropoda</taxon>
        <taxon>Hexapoda</taxon>
        <taxon>Insecta</taxon>
        <taxon>Pterygota</taxon>
        <taxon>Neoptera</taxon>
        <taxon>Endopterygota</taxon>
        <taxon>Hymenoptera</taxon>
        <taxon>Apocrita</taxon>
        <taxon>Aculeata</taxon>
        <taxon>Formicoidea</taxon>
        <taxon>Formicidae</taxon>
        <taxon>Ponerinae</taxon>
        <taxon>Ponerini</taxon>
        <taxon>Harpegnathos</taxon>
    </lineage>
</organism>
<evidence type="ECO:0000313" key="18">
    <source>
        <dbReference type="EMBL" id="EFN80176.1"/>
    </source>
</evidence>
<feature type="domain" description="C2" evidence="12">
    <location>
        <begin position="1758"/>
        <end position="1877"/>
    </location>
</feature>
<dbReference type="Gene3D" id="3.30.1010.10">
    <property type="entry name" value="Phosphatidylinositol 3-kinase Catalytic Subunit, Chain A, domain 4"/>
    <property type="match status" value="1"/>
</dbReference>
<keyword evidence="9" id="KW-0175">Coiled coil</keyword>
<keyword evidence="11" id="KW-0732">Signal</keyword>
<dbReference type="Pfam" id="PF00787">
    <property type="entry name" value="PX"/>
    <property type="match status" value="1"/>
</dbReference>
<dbReference type="PROSITE" id="PS50195">
    <property type="entry name" value="PX"/>
    <property type="match status" value="1"/>
</dbReference>
<dbReference type="InterPro" id="IPR016024">
    <property type="entry name" value="ARM-type_fold"/>
</dbReference>
<feature type="domain" description="PI3K/PI4K catalytic" evidence="14">
    <location>
        <begin position="1303"/>
        <end position="1578"/>
    </location>
</feature>
<dbReference type="SUPFAM" id="SSF64268">
    <property type="entry name" value="PX domain"/>
    <property type="match status" value="1"/>
</dbReference>
<dbReference type="FunFam" id="2.60.40.150:FF:000205">
    <property type="entry name" value="Uncharacterized protein, isoform A"/>
    <property type="match status" value="1"/>
</dbReference>
<dbReference type="SMART" id="SM00144">
    <property type="entry name" value="PI3K_rbd"/>
    <property type="match status" value="1"/>
</dbReference>
<comment type="catalytic activity">
    <reaction evidence="7">
        <text>a 1,2-diacyl-sn-glycero-3-phospho-(1D-myo-inositol 4-phosphate) + ATP = a 1,2-diacyl-sn-glycero-3-phospho-(1D-myo-inositol-3,4-bisphosphate) + ADP + H(+)</text>
        <dbReference type="Rhea" id="RHEA:18373"/>
        <dbReference type="ChEBI" id="CHEBI:15378"/>
        <dbReference type="ChEBI" id="CHEBI:30616"/>
        <dbReference type="ChEBI" id="CHEBI:57658"/>
        <dbReference type="ChEBI" id="CHEBI:58178"/>
        <dbReference type="ChEBI" id="CHEBI:456216"/>
        <dbReference type="EC" id="2.7.1.154"/>
    </reaction>
    <physiologicalReaction direction="left-to-right" evidence="7">
        <dbReference type="Rhea" id="RHEA:18374"/>
    </physiologicalReaction>
</comment>
<feature type="compositionally biased region" description="Basic and acidic residues" evidence="10">
    <location>
        <begin position="425"/>
        <end position="439"/>
    </location>
</feature>
<evidence type="ECO:0000259" key="16">
    <source>
        <dbReference type="PROSITE" id="PS51546"/>
    </source>
</evidence>
<dbReference type="InterPro" id="IPR000341">
    <property type="entry name" value="PI3K_Ras-bd_dom"/>
</dbReference>
<dbReference type="PROSITE" id="PS50004">
    <property type="entry name" value="C2"/>
    <property type="match status" value="1"/>
</dbReference>
<evidence type="ECO:0000259" key="12">
    <source>
        <dbReference type="PROSITE" id="PS50004"/>
    </source>
</evidence>
<protein>
    <submittedName>
        <fullName evidence="18">Phosphatidylinositol-4-phosphate 3-kinase C2 domain-containing beta polypeptide</fullName>
    </submittedName>
</protein>
<dbReference type="PROSITE" id="PS50290">
    <property type="entry name" value="PI3_4_KINASE_3"/>
    <property type="match status" value="1"/>
</dbReference>
<keyword evidence="5" id="KW-0443">Lipid metabolism</keyword>
<dbReference type="Pfam" id="PF00168">
    <property type="entry name" value="C2"/>
    <property type="match status" value="1"/>
</dbReference>
<dbReference type="Gene3D" id="3.10.20.770">
    <property type="match status" value="1"/>
</dbReference>
<dbReference type="GO" id="GO:0005737">
    <property type="term" value="C:cytoplasm"/>
    <property type="evidence" value="ECO:0007669"/>
    <property type="project" value="TreeGrafter"/>
</dbReference>
<dbReference type="Pfam" id="PF00792">
    <property type="entry name" value="PI3K_C2"/>
    <property type="match status" value="1"/>
</dbReference>
<dbReference type="SMART" id="SM00146">
    <property type="entry name" value="PI3Kc"/>
    <property type="match status" value="1"/>
</dbReference>
<dbReference type="STRING" id="610380.E2BVU7"/>
<dbReference type="EMBL" id="GL451029">
    <property type="protein sequence ID" value="EFN80176.1"/>
    <property type="molecule type" value="Genomic_DNA"/>
</dbReference>
<dbReference type="CDD" id="cd06884">
    <property type="entry name" value="PX_PI3K_C2_68D"/>
    <property type="match status" value="1"/>
</dbReference>
<dbReference type="InterPro" id="IPR035892">
    <property type="entry name" value="C2_domain_sf"/>
</dbReference>
<keyword evidence="4" id="KW-0067">ATP-binding</keyword>
<dbReference type="InterPro" id="IPR001263">
    <property type="entry name" value="PI3K_accessory_dom"/>
</dbReference>
<comment type="catalytic activity">
    <reaction evidence="6">
        <text>a 1,2-diacyl-sn-glycero-3-phospho-(1D-myo-inositol) + ATP = a 1,2-diacyl-sn-glycero-3-phospho-(1D-myo-inositol-3-phosphate) + ADP + H(+)</text>
        <dbReference type="Rhea" id="RHEA:12709"/>
        <dbReference type="ChEBI" id="CHEBI:15378"/>
        <dbReference type="ChEBI" id="CHEBI:30616"/>
        <dbReference type="ChEBI" id="CHEBI:57880"/>
        <dbReference type="ChEBI" id="CHEBI:58088"/>
        <dbReference type="ChEBI" id="CHEBI:456216"/>
        <dbReference type="EC" id="2.7.1.137"/>
    </reaction>
    <physiologicalReaction direction="left-to-right" evidence="6">
        <dbReference type="Rhea" id="RHEA:12710"/>
    </physiologicalReaction>
</comment>
<dbReference type="CDD" id="cd04012">
    <property type="entry name" value="C2A_PI3K_class_II"/>
    <property type="match status" value="1"/>
</dbReference>
<evidence type="ECO:0000256" key="9">
    <source>
        <dbReference type="SAM" id="Coils"/>
    </source>
</evidence>
<feature type="region of interest" description="Disordered" evidence="10">
    <location>
        <begin position="425"/>
        <end position="446"/>
    </location>
</feature>
<dbReference type="PANTHER" id="PTHR10048:SF14">
    <property type="entry name" value="LD28067P"/>
    <property type="match status" value="1"/>
</dbReference>
<dbReference type="SUPFAM" id="SSF56112">
    <property type="entry name" value="Protein kinase-like (PK-like)"/>
    <property type="match status" value="1"/>
</dbReference>
<dbReference type="Gene3D" id="1.25.40.70">
    <property type="entry name" value="Phosphatidylinositol 3-kinase, accessory domain (PIK)"/>
    <property type="match status" value="1"/>
</dbReference>
<dbReference type="Proteomes" id="UP000008237">
    <property type="component" value="Unassembled WGS sequence"/>
</dbReference>
<feature type="domain" description="C2 PI3K-type" evidence="17">
    <location>
        <begin position="859"/>
        <end position="1020"/>
    </location>
</feature>
<feature type="coiled-coil region" evidence="9">
    <location>
        <begin position="704"/>
        <end position="731"/>
    </location>
</feature>
<evidence type="ECO:0000256" key="5">
    <source>
        <dbReference type="ARBA" id="ARBA00023098"/>
    </source>
</evidence>
<proteinExistence type="inferred from homology"/>
<dbReference type="GO" id="GO:0005886">
    <property type="term" value="C:plasma membrane"/>
    <property type="evidence" value="ECO:0007669"/>
    <property type="project" value="TreeGrafter"/>
</dbReference>
<dbReference type="InterPro" id="IPR001683">
    <property type="entry name" value="PX_dom"/>
</dbReference>
<dbReference type="InterPro" id="IPR000403">
    <property type="entry name" value="PI3/4_kinase_cat_dom"/>
</dbReference>
<feature type="signal peptide" evidence="11">
    <location>
        <begin position="1"/>
        <end position="24"/>
    </location>
</feature>
<evidence type="ECO:0000256" key="4">
    <source>
        <dbReference type="ARBA" id="ARBA00022840"/>
    </source>
</evidence>
<dbReference type="OMA" id="QMAAGFR"/>
<dbReference type="Pfam" id="PF00613">
    <property type="entry name" value="PI3Ka"/>
    <property type="match status" value="1"/>
</dbReference>
<dbReference type="FunFam" id="1.10.1070.11:FF:000003">
    <property type="entry name" value="Phosphatidylinositol 4-phosphate 3-kinase C2 domain-containing subunit beta"/>
    <property type="match status" value="1"/>
</dbReference>
<accession>E2BVU7</accession>
<dbReference type="CDD" id="cd05166">
    <property type="entry name" value="PI3Kc_II"/>
    <property type="match status" value="1"/>
</dbReference>
<dbReference type="InterPro" id="IPR011009">
    <property type="entry name" value="Kinase-like_dom_sf"/>
</dbReference>
<feature type="compositionally biased region" description="Polar residues" evidence="10">
    <location>
        <begin position="187"/>
        <end position="200"/>
    </location>
</feature>
<dbReference type="InParanoid" id="E2BVU7"/>
<keyword evidence="3 18" id="KW-0418">Kinase</keyword>
<evidence type="ECO:0000259" key="13">
    <source>
        <dbReference type="PROSITE" id="PS50195"/>
    </source>
</evidence>
<sequence length="1883" mass="212669">MFWTFFTLLLATVMAVMLLPRISARAIADAAAEDDLECFIALIFKKLSAIELLTSTSLLARNAKFLFQTLREASPADADAVPKDPVRDKQNWSEGKVYKFPTHLCSTLYDLCLCNLFLISSLKSFNKNTCDQKTAVIDHERQFQEDLERAQALSLESLALEKFRLQKLQSNVQQLCSRQNNVCNRNSTVSETDGCSQGERSQCRSRPRPGFFNTNQKNSVILAPPPPIPCRRNSTTTAASQDSSTDLINFTSPVKQDNLAEYCPTPPPPPQKAPIEPKWDTHPSILKRQSRVSRSNSSVGAYHSRDFRYHSLSPGPRSSTAPCTPGTPGISPIMSRASSVSNNVPDIAPQIPPLPMNYRPTVAPAMCAPSISAFCMDDEQLNVLKVIEKKPNSNLIDLSSFEQTEDKTNVRVSVLEAFDPLLIKTDNRNDSTQNHKDDSQSQVSGTVYDPFDPFDYMYSTNESANSDPVYVAVEKSAKSPAISPAAPPPLPPRNSSAWNTIERRKTSLDRRQKRQTRLYENVTVIKTRSSLHDCDLKAFHSMIKFVRGEFPFNNPTTNIGYVVSPTMENLYPDGTSIKLVVHPQLTSSTKDPVPSISFTCNVNCSVEHVILNVACSLEDEDTVNVEKYCLRVWGLAEYLAPNTTLAQYEYIHQCIKLEKDIELAIMSRSQIKQSIARSLQDDNRDHCLKLEDILPNEPSQPISYDTLLILLETVEKEMERVETAAIQLATTNQGSSLLPQLQPRGVVQAVKAVCALMGSIETFEITEAVDNFVNACCQFLPQAHTANIECKKPEILHEDGDYAVVTLRKKFPDVIASHCHKIRDAIQELVETYCHAFRVDFQLNSKGEFPTNTLVSSEVIDTILVRVGALHRLPNSWKHDDYIVAAQIFHGTRPVGNPVLSEPMTVSSNFYQRILFNTWLEFRGISVCQVPREARLVLVLYGRTLQPAEHESNSSAENSMQKEELGWGAIQFFDYDGVMSQGSFFLSLWPAIADKRLGPAPAPGIHPHGDTHPIIGLELPDYGGKVLFPTELRDHDVESLDFNSLDQNTQELLIDITQQDTFSRPPIDEREILWEKRHYLHDRPEALPKVLLAAHSWDWACLPDLHASLRVWSPLPPVQALQLLLPCFPDMKVREMAVEWIRELSNDELVDYLPQLLQAMKHETYEASPLTRFLLERALLSPRVAHHVYWLLTQALPGQSPQNSAEIAAEDDKAISYARYHRRLQLMLRALLAVIGDALRNSFLTQQLLVKNLHEVAENIKVTKESLRIETLKSGLQNIHCQLMEDDGTCLPLSPSKLAFGINVSTCAYFPSFTLPLKINFIGCDSVISPAIFKVGDDLQQDMLTLQMVRIMDKLWLKEGLDLKMVTFTCVPTGHKRGMIEMVTNAETLRKIQVEFGLTGSFKDRPIAEWLAKHNPSELEYERAVANFTASCAGYSVATYILGICDRHNDNIMLKTSGHLFHIDFGKFLGDAQMFGNFKRDRTPFVLTSDMAYVINGGDKPSAKFHHFVDLCCQAFNVVRKHGNLILHLFGLMTSSGIPGVTMDAVSYVQKALLPGQTNPEAAATFARMIESSLKNWFTQFNFFLHNLAQLRFSGDHSDGELLSFIPRTYSMQQEGQLTSVQVHGYQKRYDPEKYYMYILRIQRKGQADPTYLFRSYKEFCEFYQKLCIHFPLAKVASLPSGMSVGRSNIKQVADKRRADIEKFLVSLFKMAPEISQSDLVYTFFHPLLRDQQNADIRLRKVKVGNWWAEKRVRDNVQNGQIKLSLHYARGTLSVMVYHARGLPKVANAQEPNTYVKVYLKPDPTKATKRKTKVIKKNCHPSFMEMLEYRMPLEVIKERTLEATIWNHDTLQENEFLGGISLPLGRLDLTNETIEWFPLGSVR</sequence>
<evidence type="ECO:0000256" key="6">
    <source>
        <dbReference type="ARBA" id="ARBA00023985"/>
    </source>
</evidence>
<dbReference type="SUPFAM" id="SSF54236">
    <property type="entry name" value="Ubiquitin-like"/>
    <property type="match status" value="1"/>
</dbReference>
<feature type="domain" description="PX" evidence="13">
    <location>
        <begin position="1616"/>
        <end position="1732"/>
    </location>
</feature>
<evidence type="ECO:0000259" key="17">
    <source>
        <dbReference type="PROSITE" id="PS51547"/>
    </source>
</evidence>
<dbReference type="FunFam" id="1.25.40.70:FF:000014">
    <property type="entry name" value="Phosphatidylinositol-4-phosphate 3-kinase C2 domain-containing subunit beta"/>
    <property type="match status" value="1"/>
</dbReference>
<keyword evidence="2" id="KW-0547">Nucleotide-binding</keyword>
<feature type="region of interest" description="Disordered" evidence="10">
    <location>
        <begin position="187"/>
        <end position="227"/>
    </location>
</feature>
<evidence type="ECO:0000256" key="8">
    <source>
        <dbReference type="PROSITE-ProRule" id="PRU00880"/>
    </source>
</evidence>
<evidence type="ECO:0000256" key="3">
    <source>
        <dbReference type="ARBA" id="ARBA00022777"/>
    </source>
</evidence>
<name>E2BVU7_HARSA</name>
<dbReference type="FunCoup" id="E2BVU7">
    <property type="interactions" value="1015"/>
</dbReference>
<evidence type="ECO:0000259" key="15">
    <source>
        <dbReference type="PROSITE" id="PS51545"/>
    </source>
</evidence>
<dbReference type="Gene3D" id="1.10.1070.11">
    <property type="entry name" value="Phosphatidylinositol 3-/4-kinase, catalytic domain"/>
    <property type="match status" value="1"/>
</dbReference>
<dbReference type="GO" id="GO:0016303">
    <property type="term" value="F:1-phosphatidylinositol-3-kinase activity"/>
    <property type="evidence" value="ECO:0007669"/>
    <property type="project" value="UniProtKB-EC"/>
</dbReference>
<dbReference type="PROSITE" id="PS51547">
    <property type="entry name" value="C2_PI3K"/>
    <property type="match status" value="1"/>
</dbReference>
<dbReference type="GO" id="GO:0005942">
    <property type="term" value="C:phosphatidylinositol 3-kinase complex"/>
    <property type="evidence" value="ECO:0007669"/>
    <property type="project" value="TreeGrafter"/>
</dbReference>
<dbReference type="CDD" id="cd08381">
    <property type="entry name" value="C2B_PI3K_class_II"/>
    <property type="match status" value="1"/>
</dbReference>
<feature type="chain" id="PRO_5005672824" evidence="11">
    <location>
        <begin position="25"/>
        <end position="1883"/>
    </location>
</feature>
<dbReference type="InterPro" id="IPR036871">
    <property type="entry name" value="PX_dom_sf"/>
</dbReference>
<dbReference type="InterPro" id="IPR018936">
    <property type="entry name" value="PI3/4_kinase_CS"/>
</dbReference>
<reference evidence="18 19" key="1">
    <citation type="journal article" date="2010" name="Science">
        <title>Genomic comparison of the ants Camponotus floridanus and Harpegnathos saltator.</title>
        <authorList>
            <person name="Bonasio R."/>
            <person name="Zhang G."/>
            <person name="Ye C."/>
            <person name="Mutti N.S."/>
            <person name="Fang X."/>
            <person name="Qin N."/>
            <person name="Donahue G."/>
            <person name="Yang P."/>
            <person name="Li Q."/>
            <person name="Li C."/>
            <person name="Zhang P."/>
            <person name="Huang Z."/>
            <person name="Berger S.L."/>
            <person name="Reinberg D."/>
            <person name="Wang J."/>
            <person name="Liebig J."/>
        </authorList>
    </citation>
    <scope>NUCLEOTIDE SEQUENCE [LARGE SCALE GENOMIC DNA]</scope>
    <source>
        <strain evidence="18 19">R22 G/1</strain>
    </source>
</reference>
<dbReference type="SMART" id="SM00312">
    <property type="entry name" value="PX"/>
    <property type="match status" value="1"/>
</dbReference>
<dbReference type="GO" id="GO:0005524">
    <property type="term" value="F:ATP binding"/>
    <property type="evidence" value="ECO:0007669"/>
    <property type="project" value="UniProtKB-KW"/>
</dbReference>
<dbReference type="PANTHER" id="PTHR10048">
    <property type="entry name" value="PHOSPHATIDYLINOSITOL KINASE"/>
    <property type="match status" value="1"/>
</dbReference>
<feature type="region of interest" description="Disordered" evidence="10">
    <location>
        <begin position="307"/>
        <end position="337"/>
    </location>
</feature>
<dbReference type="Gene3D" id="2.60.40.150">
    <property type="entry name" value="C2 domain"/>
    <property type="match status" value="2"/>
</dbReference>
<keyword evidence="1" id="KW-0808">Transferase</keyword>
<dbReference type="GO" id="GO:0043491">
    <property type="term" value="P:phosphatidylinositol 3-kinase/protein kinase B signal transduction"/>
    <property type="evidence" value="ECO:0007669"/>
    <property type="project" value="TreeGrafter"/>
</dbReference>
<gene>
    <name evidence="18" type="ORF">EAI_07582</name>
</gene>
<dbReference type="GO" id="GO:0048015">
    <property type="term" value="P:phosphatidylinositol-mediated signaling"/>
    <property type="evidence" value="ECO:0007669"/>
    <property type="project" value="TreeGrafter"/>
</dbReference>
<comment type="similarity">
    <text evidence="8">Belongs to the PI3/PI4-kinase family.</text>
</comment>
<dbReference type="InterPro" id="IPR042236">
    <property type="entry name" value="PI3K_accessory_sf"/>
</dbReference>
<feature type="domain" description="PIK helical" evidence="15">
    <location>
        <begin position="1039"/>
        <end position="1215"/>
    </location>
</feature>
<feature type="region of interest" description="Disordered" evidence="10">
    <location>
        <begin position="260"/>
        <end position="279"/>
    </location>
</feature>
<dbReference type="SMART" id="SM00145">
    <property type="entry name" value="PI3Ka"/>
    <property type="match status" value="1"/>
</dbReference>
<dbReference type="SUPFAM" id="SSF48371">
    <property type="entry name" value="ARM repeat"/>
    <property type="match status" value="1"/>
</dbReference>
<dbReference type="Pfam" id="PF00794">
    <property type="entry name" value="PI3K_rbd"/>
    <property type="match status" value="1"/>
</dbReference>
<dbReference type="InterPro" id="IPR000008">
    <property type="entry name" value="C2_dom"/>
</dbReference>
<keyword evidence="19" id="KW-1185">Reference proteome</keyword>
<evidence type="ECO:0000256" key="2">
    <source>
        <dbReference type="ARBA" id="ARBA00022741"/>
    </source>
</evidence>
<evidence type="ECO:0000256" key="10">
    <source>
        <dbReference type="SAM" id="MobiDB-lite"/>
    </source>
</evidence>
<dbReference type="SUPFAM" id="SSF49562">
    <property type="entry name" value="C2 domain (Calcium/lipid-binding domain, CaLB)"/>
    <property type="match status" value="2"/>
</dbReference>
<dbReference type="PROSITE" id="PS51546">
    <property type="entry name" value="PI3K_RBD"/>
    <property type="match status" value="1"/>
</dbReference>
<feature type="domain" description="PI3K-RBD" evidence="16">
    <location>
        <begin position="574"/>
        <end position="667"/>
    </location>
</feature>
<evidence type="ECO:0000256" key="11">
    <source>
        <dbReference type="SAM" id="SignalP"/>
    </source>
</evidence>
<dbReference type="InterPro" id="IPR002420">
    <property type="entry name" value="PI3K-type_C2_dom"/>
</dbReference>
<dbReference type="GO" id="GO:0035005">
    <property type="term" value="F:1-phosphatidylinositol-4-phosphate 3-kinase activity"/>
    <property type="evidence" value="ECO:0007669"/>
    <property type="project" value="UniProtKB-EC"/>
</dbReference>
<dbReference type="InterPro" id="IPR036940">
    <property type="entry name" value="PI3/4_kinase_cat_sf"/>
</dbReference>
<dbReference type="InterPro" id="IPR015433">
    <property type="entry name" value="PI3/4_kinase"/>
</dbReference>
<dbReference type="PROSITE" id="PS51545">
    <property type="entry name" value="PIK_HELICAL"/>
    <property type="match status" value="1"/>
</dbReference>
<dbReference type="Pfam" id="PF00454">
    <property type="entry name" value="PI3_PI4_kinase"/>
    <property type="match status" value="1"/>
</dbReference>
<evidence type="ECO:0000256" key="7">
    <source>
        <dbReference type="ARBA" id="ARBA00029297"/>
    </source>
</evidence>
<evidence type="ECO:0000256" key="1">
    <source>
        <dbReference type="ARBA" id="ARBA00022679"/>
    </source>
</evidence>
<dbReference type="OrthoDB" id="67688at2759"/>
<evidence type="ECO:0000259" key="14">
    <source>
        <dbReference type="PROSITE" id="PS50290"/>
    </source>
</evidence>
<dbReference type="PROSITE" id="PS00916">
    <property type="entry name" value="PI3_4_KINASE_2"/>
    <property type="match status" value="1"/>
</dbReference>
<evidence type="ECO:0000313" key="19">
    <source>
        <dbReference type="Proteomes" id="UP000008237"/>
    </source>
</evidence>
<dbReference type="SMART" id="SM00142">
    <property type="entry name" value="PI3K_C2"/>
    <property type="match status" value="1"/>
</dbReference>
<dbReference type="FunFam" id="3.30.1010.10:FF:000001">
    <property type="entry name" value="Phosphatidylinositol 4-phosphate 3-kinase C2 domain-containing subunit beta"/>
    <property type="match status" value="1"/>
</dbReference>